<dbReference type="Proteomes" id="UP000254802">
    <property type="component" value="Unassembled WGS sequence"/>
</dbReference>
<evidence type="ECO:0000313" key="3">
    <source>
        <dbReference type="EMBL" id="STY67469.1"/>
    </source>
</evidence>
<dbReference type="EMBL" id="UGPN01000002">
    <property type="protein sequence ID" value="STY61382.1"/>
    <property type="molecule type" value="Genomic_DNA"/>
</dbReference>
<protein>
    <submittedName>
        <fullName evidence="5">Helix-turn-helix transcriptional regulator</fullName>
    </submittedName>
    <submittedName>
        <fullName evidence="2">Putative zinc finger/helix-turn-helix protein, YgiT family</fullName>
    </submittedName>
</protein>
<dbReference type="RefSeq" id="WP_006250080.1">
    <property type="nucleotide sequence ID" value="NZ_CP011098.1"/>
</dbReference>
<dbReference type="KEGG" id="mhay:VK67_05830"/>
<reference evidence="6 7" key="1">
    <citation type="submission" date="2018-06" db="EMBL/GenBank/DDBJ databases">
        <authorList>
            <consortium name="Pathogen Informatics"/>
            <person name="Doyle S."/>
        </authorList>
    </citation>
    <scope>NUCLEOTIDE SEQUENCE [LARGE SCALE GENOMIC DNA]</scope>
    <source>
        <strain evidence="2 7">NCTC10638</strain>
        <strain evidence="3 6">NCTC9380</strain>
    </source>
</reference>
<dbReference type="Gene3D" id="1.10.260.40">
    <property type="entry name" value="lambda repressor-like DNA-binding domains"/>
    <property type="match status" value="1"/>
</dbReference>
<evidence type="ECO:0000313" key="2">
    <source>
        <dbReference type="EMBL" id="STY61382.1"/>
    </source>
</evidence>
<evidence type="ECO:0000313" key="5">
    <source>
        <dbReference type="EMBL" id="TRB72857.1"/>
    </source>
</evidence>
<feature type="domain" description="HTH cro/C1-type" evidence="1">
    <location>
        <begin position="4"/>
        <end position="63"/>
    </location>
</feature>
<organism evidence="5 8">
    <name type="scientific">Mannheimia haemolytica</name>
    <name type="common">Pasteurella haemolytica</name>
    <dbReference type="NCBI Taxonomy" id="75985"/>
    <lineage>
        <taxon>Bacteria</taxon>
        <taxon>Pseudomonadati</taxon>
        <taxon>Pseudomonadota</taxon>
        <taxon>Gammaproteobacteria</taxon>
        <taxon>Pasteurellales</taxon>
        <taxon>Pasteurellaceae</taxon>
        <taxon>Mannheimia</taxon>
    </lineage>
</organism>
<gene>
    <name evidence="5" type="ORF">FEA53_11095</name>
    <name evidence="4" type="ORF">FEB89_11250</name>
    <name evidence="2" type="ORF">NCTC10638_02596</name>
    <name evidence="3" type="ORF">NCTC9380_02828</name>
</gene>
<dbReference type="EMBL" id="VAJI01000031">
    <property type="protein sequence ID" value="TRB35361.1"/>
    <property type="molecule type" value="Genomic_DNA"/>
</dbReference>
<dbReference type="Pfam" id="PF01381">
    <property type="entry name" value="HTH_3"/>
    <property type="match status" value="1"/>
</dbReference>
<dbReference type="SUPFAM" id="SSF47413">
    <property type="entry name" value="lambda repressor-like DNA-binding domains"/>
    <property type="match status" value="1"/>
</dbReference>
<dbReference type="SMART" id="SM00530">
    <property type="entry name" value="HTH_XRE"/>
    <property type="match status" value="1"/>
</dbReference>
<evidence type="ECO:0000259" key="1">
    <source>
        <dbReference type="PROSITE" id="PS50943"/>
    </source>
</evidence>
<dbReference type="EMBL" id="UGPL01000006">
    <property type="protein sequence ID" value="STY67469.1"/>
    <property type="molecule type" value="Genomic_DNA"/>
</dbReference>
<dbReference type="GeneID" id="67369158"/>
<evidence type="ECO:0000313" key="9">
    <source>
        <dbReference type="Proteomes" id="UP000318394"/>
    </source>
</evidence>
<proteinExistence type="predicted"/>
<dbReference type="Proteomes" id="UP000315164">
    <property type="component" value="Unassembled WGS sequence"/>
</dbReference>
<dbReference type="KEGG" id="mhaq:WC39_05445"/>
<dbReference type="STRING" id="75985.WC39_05445"/>
<dbReference type="CDD" id="cd00093">
    <property type="entry name" value="HTH_XRE"/>
    <property type="match status" value="1"/>
</dbReference>
<dbReference type="EMBL" id="VAJB01000030">
    <property type="protein sequence ID" value="TRB72857.1"/>
    <property type="molecule type" value="Genomic_DNA"/>
</dbReference>
<evidence type="ECO:0000313" key="8">
    <source>
        <dbReference type="Proteomes" id="UP000315164"/>
    </source>
</evidence>
<dbReference type="AlphaFoldDB" id="A0A249A0C8"/>
<dbReference type="Proteomes" id="UP000254031">
    <property type="component" value="Unassembled WGS sequence"/>
</dbReference>
<dbReference type="InterPro" id="IPR001387">
    <property type="entry name" value="Cro/C1-type_HTH"/>
</dbReference>
<dbReference type="PROSITE" id="PS50943">
    <property type="entry name" value="HTH_CROC1"/>
    <property type="match status" value="1"/>
</dbReference>
<keyword evidence="9" id="KW-1185">Reference proteome</keyword>
<evidence type="ECO:0000313" key="7">
    <source>
        <dbReference type="Proteomes" id="UP000254802"/>
    </source>
</evidence>
<evidence type="ECO:0000313" key="4">
    <source>
        <dbReference type="EMBL" id="TRB35361.1"/>
    </source>
</evidence>
<dbReference type="InterPro" id="IPR010982">
    <property type="entry name" value="Lambda_DNA-bd_dom_sf"/>
</dbReference>
<name>A0A249A0C8_MANHA</name>
<dbReference type="GO" id="GO:0003677">
    <property type="term" value="F:DNA binding"/>
    <property type="evidence" value="ECO:0007669"/>
    <property type="project" value="InterPro"/>
</dbReference>
<accession>A0A249A0C8</accession>
<reference evidence="8 9" key="2">
    <citation type="journal article" date="2019" name="Vet. Microbiol.">
        <title>Genetic characterization of susceptible and multi-drug resistant Mannheimia haemolytica isolated from high-risk stocker calves prior to and after antimicrobial metaphylaxis.</title>
        <authorList>
            <person name="Snyder E.R."/>
            <person name="Alvarez-Narvaez S."/>
            <person name="Credille B.C."/>
        </authorList>
    </citation>
    <scope>NUCLEOTIDE SEQUENCE [LARGE SCALE GENOMIC DNA]</scope>
    <source>
        <strain evidence="5 8">UGA-R5-128-1</strain>
        <strain evidence="4 9">UGA-R7-163-1</strain>
    </source>
</reference>
<sequence length="68" mass="7450">MNKIAEIRNQIGISQAQLAVQIGWGQPRIANYETGNRTPSIYVAQKIVEGLNELGANVRIDDVFPVGN</sequence>
<evidence type="ECO:0000313" key="6">
    <source>
        <dbReference type="Proteomes" id="UP000254031"/>
    </source>
</evidence>
<dbReference type="Proteomes" id="UP000318394">
    <property type="component" value="Unassembled WGS sequence"/>
</dbReference>
<dbReference type="OrthoDB" id="6877645at2"/>